<evidence type="ECO:0000313" key="1">
    <source>
        <dbReference type="EMBL" id="GAI04566.1"/>
    </source>
</evidence>
<dbReference type="EMBL" id="BARV01009833">
    <property type="protein sequence ID" value="GAI04566.1"/>
    <property type="molecule type" value="Genomic_DNA"/>
</dbReference>
<gene>
    <name evidence="1" type="ORF">S06H3_19246</name>
</gene>
<proteinExistence type="predicted"/>
<sequence length="238" mass="28048">PKSIKFTRQAITLCRKNQLWSGPVKNIFLQLQSDVYYKLKDDKNAQNSYLKYLEGLGDDTETFDYAWANYRLGLLSKDPAEAEEYFRKSSPIFDLLGYQDLCARSEGERGVALVQLDRPSEFVRVAEWMCRRYYLRNKSNFGPAVTMVMRQLTRLICNLERPVSLDNVLKIATDATRNFPDFKVAKDYALKKIDELRSRAYKVILWHLWREIPHYPKHISWDDPIYILTYLSRLIVSQ</sequence>
<dbReference type="SUPFAM" id="SSF48452">
    <property type="entry name" value="TPR-like"/>
    <property type="match status" value="1"/>
</dbReference>
<name>X1LFE8_9ZZZZ</name>
<accession>X1LFE8</accession>
<protein>
    <submittedName>
        <fullName evidence="1">Uncharacterized protein</fullName>
    </submittedName>
</protein>
<dbReference type="AlphaFoldDB" id="X1LFE8"/>
<comment type="caution">
    <text evidence="1">The sequence shown here is derived from an EMBL/GenBank/DDBJ whole genome shotgun (WGS) entry which is preliminary data.</text>
</comment>
<reference evidence="1" key="1">
    <citation type="journal article" date="2014" name="Front. Microbiol.">
        <title>High frequency of phylogenetically diverse reductive dehalogenase-homologous genes in deep subseafloor sedimentary metagenomes.</title>
        <authorList>
            <person name="Kawai M."/>
            <person name="Futagami T."/>
            <person name="Toyoda A."/>
            <person name="Takaki Y."/>
            <person name="Nishi S."/>
            <person name="Hori S."/>
            <person name="Arai W."/>
            <person name="Tsubouchi T."/>
            <person name="Morono Y."/>
            <person name="Uchiyama I."/>
            <person name="Ito T."/>
            <person name="Fujiyama A."/>
            <person name="Inagaki F."/>
            <person name="Takami H."/>
        </authorList>
    </citation>
    <scope>NUCLEOTIDE SEQUENCE</scope>
    <source>
        <strain evidence="1">Expedition CK06-06</strain>
    </source>
</reference>
<feature type="non-terminal residue" evidence="1">
    <location>
        <position position="1"/>
    </location>
</feature>
<organism evidence="1">
    <name type="scientific">marine sediment metagenome</name>
    <dbReference type="NCBI Taxonomy" id="412755"/>
    <lineage>
        <taxon>unclassified sequences</taxon>
        <taxon>metagenomes</taxon>
        <taxon>ecological metagenomes</taxon>
    </lineage>
</organism>
<dbReference type="InterPro" id="IPR011990">
    <property type="entry name" value="TPR-like_helical_dom_sf"/>
</dbReference>